<evidence type="ECO:0000313" key="1">
    <source>
        <dbReference type="EMBL" id="WPF88882.1"/>
    </source>
</evidence>
<dbReference type="EMBL" id="CP138348">
    <property type="protein sequence ID" value="WPF88882.1"/>
    <property type="molecule type" value="Genomic_DNA"/>
</dbReference>
<dbReference type="AlphaFoldDB" id="A0AAF1C1Q1"/>
<sequence>MSKNNFSDMSKEERQKIVWEMSDEDIDFSDIPEINEDFFKTAKRIEHPRKSKTDTVRIKKN</sequence>
<organism evidence="1">
    <name type="scientific">Cyanobacterium aponinum AL20115</name>
    <dbReference type="NCBI Taxonomy" id="3090662"/>
    <lineage>
        <taxon>Bacteria</taxon>
        <taxon>Bacillati</taxon>
        <taxon>Cyanobacteriota</taxon>
        <taxon>Cyanophyceae</taxon>
        <taxon>Oscillatoriophycideae</taxon>
        <taxon>Chroococcales</taxon>
        <taxon>Geminocystaceae</taxon>
        <taxon>Cyanobacterium</taxon>
    </lineage>
</organism>
<gene>
    <name evidence="1" type="ORF">SAY89_01020</name>
</gene>
<reference evidence="1" key="1">
    <citation type="submission" date="2023-11" db="EMBL/GenBank/DDBJ databases">
        <title>Genome sequence of Cyanobacterium aponinum BCRC AL20115.</title>
        <authorList>
            <person name="Chang H.-Y."/>
            <person name="Lin K.-M."/>
            <person name="Hsueh H.-T."/>
            <person name="Chu H.-A."/>
            <person name="Kuo C.-H."/>
        </authorList>
    </citation>
    <scope>NUCLEOTIDE SEQUENCE</scope>
    <source>
        <strain evidence="1">AL20115</strain>
    </source>
</reference>
<protein>
    <submittedName>
        <fullName evidence="1">Uncharacterized protein</fullName>
    </submittedName>
</protein>
<dbReference type="RefSeq" id="WP_099436916.1">
    <property type="nucleotide sequence ID" value="NZ_CP138348.1"/>
</dbReference>
<accession>A0AAF1C1Q1</accession>
<proteinExistence type="predicted"/>
<name>A0AAF1C1Q1_9CHRO</name>